<accession>A0AAP4EX71</accession>
<keyword evidence="2" id="KW-1185">Reference proteome</keyword>
<dbReference type="Proteomes" id="UP001300383">
    <property type="component" value="Unassembled WGS sequence"/>
</dbReference>
<sequence>MNDKEIRKILIAYLQTQGMEMRIYQEKSIVNSICDLMVVTDQLTGY</sequence>
<comment type="caution">
    <text evidence="1">The sequence shown here is derived from an EMBL/GenBank/DDBJ whole genome shotgun (WGS) entry which is preliminary data.</text>
</comment>
<protein>
    <submittedName>
        <fullName evidence="1">Uncharacterized protein</fullName>
    </submittedName>
</protein>
<evidence type="ECO:0000313" key="2">
    <source>
        <dbReference type="Proteomes" id="UP001300383"/>
    </source>
</evidence>
<dbReference type="RefSeq" id="WP_283230708.1">
    <property type="nucleotide sequence ID" value="NZ_JASGBQ010000010.1"/>
</dbReference>
<organism evidence="1 2">
    <name type="scientific">Fusibacillus kribbianus</name>
    <dbReference type="NCBI Taxonomy" id="3044208"/>
    <lineage>
        <taxon>Bacteria</taxon>
        <taxon>Bacillati</taxon>
        <taxon>Bacillota</taxon>
        <taxon>Clostridia</taxon>
        <taxon>Lachnospirales</taxon>
        <taxon>Lachnospiraceae</taxon>
        <taxon>Fusibacillus</taxon>
    </lineage>
</organism>
<evidence type="ECO:0000313" key="1">
    <source>
        <dbReference type="EMBL" id="MDI9242259.1"/>
    </source>
</evidence>
<name>A0AAP4EX71_9FIRM</name>
<proteinExistence type="predicted"/>
<dbReference type="AlphaFoldDB" id="A0AAP4EX71"/>
<gene>
    <name evidence="1" type="ORF">QJ036_07220</name>
</gene>
<dbReference type="EMBL" id="JASGBQ010000010">
    <property type="protein sequence ID" value="MDI9242259.1"/>
    <property type="molecule type" value="Genomic_DNA"/>
</dbReference>
<reference evidence="1 2" key="1">
    <citation type="submission" date="2023-05" db="EMBL/GenBank/DDBJ databases">
        <title>[ruminococcus] sp. nov., isolated from a pig farm feces dump.</title>
        <authorList>
            <person name="Chang Y.-H."/>
        </authorList>
    </citation>
    <scope>NUCLEOTIDE SEQUENCE [LARGE SCALE GENOMIC DNA]</scope>
    <source>
        <strain evidence="1 2">YH-rum2234</strain>
    </source>
</reference>